<feature type="compositionally biased region" description="Basic and acidic residues" evidence="6">
    <location>
        <begin position="67"/>
        <end position="91"/>
    </location>
</feature>
<feature type="transmembrane region" description="Helical" evidence="7">
    <location>
        <begin position="290"/>
        <end position="309"/>
    </location>
</feature>
<evidence type="ECO:0000256" key="2">
    <source>
        <dbReference type="ARBA" id="ARBA00022692"/>
    </source>
</evidence>
<keyword evidence="2 7" id="KW-0812">Transmembrane</keyword>
<evidence type="ECO:0000313" key="9">
    <source>
        <dbReference type="EMBL" id="KFG29524.1"/>
    </source>
</evidence>
<protein>
    <submittedName>
        <fullName evidence="9">SNARE associated Golgi protein</fullName>
    </submittedName>
</protein>
<feature type="compositionally biased region" description="Basic and acidic residues" evidence="6">
    <location>
        <begin position="47"/>
        <end position="56"/>
    </location>
</feature>
<dbReference type="PANTHER" id="PTHR43220:SF18">
    <property type="entry name" value="TRANSMEMBRANE PROTEIN 41B"/>
    <property type="match status" value="1"/>
</dbReference>
<dbReference type="Proteomes" id="UP000028828">
    <property type="component" value="Unassembled WGS sequence"/>
</dbReference>
<feature type="transmembrane region" description="Helical" evidence="7">
    <location>
        <begin position="181"/>
        <end position="204"/>
    </location>
</feature>
<evidence type="ECO:0000256" key="5">
    <source>
        <dbReference type="ARBA" id="ARBA00025797"/>
    </source>
</evidence>
<dbReference type="OrthoDB" id="3364966at2759"/>
<dbReference type="EMBL" id="AEYI02002153">
    <property type="protein sequence ID" value="KFG29524.1"/>
    <property type="molecule type" value="Genomic_DNA"/>
</dbReference>
<feature type="transmembrane region" description="Helical" evidence="7">
    <location>
        <begin position="211"/>
        <end position="235"/>
    </location>
</feature>
<feature type="transmembrane region" description="Helical" evidence="7">
    <location>
        <begin position="321"/>
        <end position="344"/>
    </location>
</feature>
<evidence type="ECO:0000256" key="7">
    <source>
        <dbReference type="SAM" id="Phobius"/>
    </source>
</evidence>
<evidence type="ECO:0000256" key="1">
    <source>
        <dbReference type="ARBA" id="ARBA00004141"/>
    </source>
</evidence>
<reference evidence="9 10" key="1">
    <citation type="submission" date="2014-03" db="EMBL/GenBank/DDBJ databases">
        <authorList>
            <person name="Sibley D."/>
            <person name="Venepally P."/>
            <person name="Karamycheva S."/>
            <person name="Hadjithomas M."/>
            <person name="Khan A."/>
            <person name="Brunk B."/>
            <person name="Roos D."/>
            <person name="Caler E."/>
            <person name="Lorenzi H."/>
        </authorList>
    </citation>
    <scope>NUCLEOTIDE SEQUENCE [LARGE SCALE GENOMIC DNA]</scope>
    <source>
        <strain evidence="10">p89</strain>
    </source>
</reference>
<evidence type="ECO:0000256" key="3">
    <source>
        <dbReference type="ARBA" id="ARBA00022989"/>
    </source>
</evidence>
<proteinExistence type="inferred from homology"/>
<feature type="transmembrane region" description="Helical" evidence="7">
    <location>
        <begin position="98"/>
        <end position="121"/>
    </location>
</feature>
<evidence type="ECO:0000256" key="4">
    <source>
        <dbReference type="ARBA" id="ARBA00023136"/>
    </source>
</evidence>
<evidence type="ECO:0000259" key="8">
    <source>
        <dbReference type="Pfam" id="PF09335"/>
    </source>
</evidence>
<comment type="subcellular location">
    <subcellularLocation>
        <location evidence="1">Membrane</location>
        <topology evidence="1">Multi-pass membrane protein</topology>
    </subcellularLocation>
</comment>
<comment type="similarity">
    <text evidence="5">Belongs to the TMEM41 family.</text>
</comment>
<comment type="caution">
    <text evidence="9">The sequence shown here is derived from an EMBL/GenBank/DDBJ whole genome shotgun (WGS) entry which is preliminary data.</text>
</comment>
<keyword evidence="3 7" id="KW-1133">Transmembrane helix</keyword>
<feature type="compositionally biased region" description="Basic residues" evidence="6">
    <location>
        <begin position="413"/>
        <end position="422"/>
    </location>
</feature>
<dbReference type="InterPro" id="IPR032816">
    <property type="entry name" value="VTT_dom"/>
</dbReference>
<dbReference type="PANTHER" id="PTHR43220">
    <property type="match status" value="1"/>
</dbReference>
<evidence type="ECO:0000256" key="6">
    <source>
        <dbReference type="SAM" id="MobiDB-lite"/>
    </source>
</evidence>
<feature type="region of interest" description="Disordered" evidence="6">
    <location>
        <begin position="1"/>
        <end position="91"/>
    </location>
</feature>
<feature type="domain" description="VTT" evidence="8">
    <location>
        <begin position="197"/>
        <end position="342"/>
    </location>
</feature>
<sequence length="422" mass="46595">MASSAGLRTAHRKSAASYGSFPLPEDGVPASPSYSRSSSPHASRGRRPTEPEGEDKRRRRADPSATRYRDARSKSRTSSDSEAPREERTPKAARRRDLVVKFLIMAGLFVVSASAVVTFYFQLPGLSESSREELLGFLPSSLSEGSKLRRIENVRGIFHVFAQYKEEHPAATLLFLSSCYLLYQAFPLFMITFTGTSTLVTILLGAMFSPLVAFSTANVLAAIGPSLAFFMFRWVGKPIVLFLFPEKLRKLQMVLHPGAHSRIHSGNLREAITGLEKATGGRPRSFDVDLFLTVLFLRVSPVFPNLFINAAAPLLEVPFDVFFAATLFGLMPNTILFVSMGSALTSLDSLNSSWKLWLLLCAMAGAVILLKVMRTRLRPKDAKAVKEAELNTPKQEQPAEVFSPAETPATTTKTRHSSRKYI</sequence>
<dbReference type="Pfam" id="PF09335">
    <property type="entry name" value="VTT_dom"/>
    <property type="match status" value="1"/>
</dbReference>
<evidence type="ECO:0000313" key="10">
    <source>
        <dbReference type="Proteomes" id="UP000028828"/>
    </source>
</evidence>
<organism evidence="9 10">
    <name type="scientific">Toxoplasma gondii p89</name>
    <dbReference type="NCBI Taxonomy" id="943119"/>
    <lineage>
        <taxon>Eukaryota</taxon>
        <taxon>Sar</taxon>
        <taxon>Alveolata</taxon>
        <taxon>Apicomplexa</taxon>
        <taxon>Conoidasida</taxon>
        <taxon>Coccidia</taxon>
        <taxon>Eucoccidiorida</taxon>
        <taxon>Eimeriorina</taxon>
        <taxon>Sarcocystidae</taxon>
        <taxon>Toxoplasma</taxon>
    </lineage>
</organism>
<dbReference type="AlphaFoldDB" id="A0A086JBK6"/>
<keyword evidence="4 7" id="KW-0472">Membrane</keyword>
<feature type="compositionally biased region" description="Low complexity" evidence="6">
    <location>
        <begin position="29"/>
        <end position="42"/>
    </location>
</feature>
<feature type="transmembrane region" description="Helical" evidence="7">
    <location>
        <begin position="356"/>
        <end position="373"/>
    </location>
</feature>
<dbReference type="GO" id="GO:0016020">
    <property type="term" value="C:membrane"/>
    <property type="evidence" value="ECO:0007669"/>
    <property type="project" value="UniProtKB-SubCell"/>
</dbReference>
<dbReference type="InterPro" id="IPR045014">
    <property type="entry name" value="TM41A/B"/>
</dbReference>
<accession>A0A086JBK6</accession>
<dbReference type="VEuPathDB" id="ToxoDB:TGP89_279370"/>
<feature type="region of interest" description="Disordered" evidence="6">
    <location>
        <begin position="384"/>
        <end position="422"/>
    </location>
</feature>
<name>A0A086JBK6_TOXGO</name>
<gene>
    <name evidence="9" type="ORF">TGP89_279370</name>
</gene>